<dbReference type="Pfam" id="PF13510">
    <property type="entry name" value="Fer2_4"/>
    <property type="match status" value="1"/>
</dbReference>
<dbReference type="GO" id="GO:0051536">
    <property type="term" value="F:iron-sulfur cluster binding"/>
    <property type="evidence" value="ECO:0007669"/>
    <property type="project" value="InterPro"/>
</dbReference>
<gene>
    <name evidence="2" type="ORF">A361_14705</name>
</gene>
<dbReference type="Proteomes" id="UP000077856">
    <property type="component" value="Chromosome"/>
</dbReference>
<accession>A0A160MBR6</accession>
<dbReference type="Gene3D" id="3.10.20.440">
    <property type="entry name" value="2Fe-2S iron-sulphur cluster binding domain, sarcosine oxidase, alpha subunit, N-terminal domain"/>
    <property type="match status" value="1"/>
</dbReference>
<dbReference type="GO" id="GO:0016491">
    <property type="term" value="F:oxidoreductase activity"/>
    <property type="evidence" value="ECO:0007669"/>
    <property type="project" value="UniProtKB-KW"/>
</dbReference>
<dbReference type="InterPro" id="IPR036010">
    <property type="entry name" value="2Fe-2S_ferredoxin-like_sf"/>
</dbReference>
<dbReference type="RefSeq" id="WP_019383441.1">
    <property type="nucleotide sequence ID" value="NZ_CP015506.1"/>
</dbReference>
<dbReference type="InterPro" id="IPR042204">
    <property type="entry name" value="2Fe-2S-bd_N"/>
</dbReference>
<reference evidence="2 3" key="1">
    <citation type="submission" date="2016-04" db="EMBL/GenBank/DDBJ databases">
        <title>Complete genome sequence of Bacillus oceanisediminis strain 2691.</title>
        <authorList>
            <person name="Jeong H."/>
            <person name="Kim H.J."/>
            <person name="Lee D.-W."/>
        </authorList>
    </citation>
    <scope>NUCLEOTIDE SEQUENCE [LARGE SCALE GENOMIC DNA]</scope>
    <source>
        <strain evidence="2 3">2691</strain>
    </source>
</reference>
<keyword evidence="1" id="KW-0560">Oxidoreductase</keyword>
<evidence type="ECO:0000313" key="2">
    <source>
        <dbReference type="EMBL" id="AND40349.1"/>
    </source>
</evidence>
<protein>
    <submittedName>
        <fullName evidence="2">Sarcosine oxidase subunit alpha</fullName>
    </submittedName>
</protein>
<dbReference type="SUPFAM" id="SSF54292">
    <property type="entry name" value="2Fe-2S ferredoxin-like"/>
    <property type="match status" value="1"/>
</dbReference>
<organism evidence="2 3">
    <name type="scientific">Cytobacillus oceanisediminis 2691</name>
    <dbReference type="NCBI Taxonomy" id="1196031"/>
    <lineage>
        <taxon>Bacteria</taxon>
        <taxon>Bacillati</taxon>
        <taxon>Bacillota</taxon>
        <taxon>Bacilli</taxon>
        <taxon>Bacillales</taxon>
        <taxon>Bacillaceae</taxon>
        <taxon>Cytobacillus</taxon>
    </lineage>
</organism>
<evidence type="ECO:0000256" key="1">
    <source>
        <dbReference type="ARBA" id="ARBA00023002"/>
    </source>
</evidence>
<sequence>MHIEKHPVLSRQLLKPVTIYFNDQPYQAYTQQSVAAALMANGIKKLGVSRKLVQSRGLFCSRGRCCSCYMTIDGEDHVRSCMTEVEEGMRIYPNMDDPEVRREFDED</sequence>
<evidence type="ECO:0000313" key="3">
    <source>
        <dbReference type="Proteomes" id="UP000077856"/>
    </source>
</evidence>
<dbReference type="AlphaFoldDB" id="A0A160MBR6"/>
<dbReference type="KEGG" id="bon:A361_14705"/>
<dbReference type="eggNOG" id="COG3383">
    <property type="taxonomic scope" value="Bacteria"/>
</dbReference>
<name>A0A160MBR6_9BACI</name>
<dbReference type="STRING" id="1196031.A361_14705"/>
<proteinExistence type="predicted"/>
<dbReference type="EMBL" id="CP015506">
    <property type="protein sequence ID" value="AND40349.1"/>
    <property type="molecule type" value="Genomic_DNA"/>
</dbReference>